<dbReference type="Pfam" id="PF05179">
    <property type="entry name" value="CDC73_C"/>
    <property type="match status" value="1"/>
</dbReference>
<evidence type="ECO:0000259" key="6">
    <source>
        <dbReference type="Pfam" id="PF05179"/>
    </source>
</evidence>
<proteinExistence type="inferred from homology"/>
<dbReference type="GO" id="GO:0016593">
    <property type="term" value="C:Cdc73/Paf1 complex"/>
    <property type="evidence" value="ECO:0007669"/>
    <property type="project" value="InterPro"/>
</dbReference>
<evidence type="ECO:0000313" key="7">
    <source>
        <dbReference type="EMBL" id="CAE6344817.1"/>
    </source>
</evidence>
<dbReference type="GO" id="GO:0032968">
    <property type="term" value="P:positive regulation of transcription elongation by RNA polymerase II"/>
    <property type="evidence" value="ECO:0007669"/>
    <property type="project" value="TreeGrafter"/>
</dbReference>
<organism evidence="7 8">
    <name type="scientific">Rhizoctonia solani</name>
    <dbReference type="NCBI Taxonomy" id="456999"/>
    <lineage>
        <taxon>Eukaryota</taxon>
        <taxon>Fungi</taxon>
        <taxon>Dikarya</taxon>
        <taxon>Basidiomycota</taxon>
        <taxon>Agaricomycotina</taxon>
        <taxon>Agaricomycetes</taxon>
        <taxon>Cantharellales</taxon>
        <taxon>Ceratobasidiaceae</taxon>
        <taxon>Rhizoctonia</taxon>
    </lineage>
</organism>
<name>A0A8H2W6S2_9AGAM</name>
<accession>A0A8H2W6S2</accession>
<dbReference type="GO" id="GO:0000993">
    <property type="term" value="F:RNA polymerase II complex binding"/>
    <property type="evidence" value="ECO:0007669"/>
    <property type="project" value="TreeGrafter"/>
</dbReference>
<dbReference type="Proteomes" id="UP000663826">
    <property type="component" value="Unassembled WGS sequence"/>
</dbReference>
<dbReference type="SUPFAM" id="SSF69318">
    <property type="entry name" value="Integrin alpha N-terminal domain"/>
    <property type="match status" value="1"/>
</dbReference>
<dbReference type="Gene3D" id="3.40.50.11990">
    <property type="entry name" value="RNA polymerase II accessory factor, Cdc73 C-terminal domain"/>
    <property type="match status" value="1"/>
</dbReference>
<evidence type="ECO:0000313" key="8">
    <source>
        <dbReference type="Proteomes" id="UP000663826"/>
    </source>
</evidence>
<feature type="compositionally biased region" description="Basic and acidic residues" evidence="5">
    <location>
        <begin position="203"/>
        <end position="218"/>
    </location>
</feature>
<evidence type="ECO:0000256" key="5">
    <source>
        <dbReference type="SAM" id="MobiDB-lite"/>
    </source>
</evidence>
<dbReference type="FunFam" id="3.40.50.11990:FF:000004">
    <property type="entry name" value="Potential RNA Pol II elongation accessory factor"/>
    <property type="match status" value="1"/>
</dbReference>
<gene>
    <name evidence="7" type="ORF">RDB_LOCUS4620</name>
</gene>
<sequence length="559" mass="61914">MDVLGALRDAIAQQRPITYLEGSTPATALTPATTHIVLSPSLTVPRNAPTRFKKDAASSATDPESAPGEFFTVEALLLVWTLKNAGGGEYIRQTKTKGVAGSVGITDRGRVVEWLEGKGEHPNVVGTRSTTPPLPDSPSKPTSTPASAPRREKREHPFNAADFETCKRIKLQEIELKDRNSVLRGDKVNNFSNIKALLAARQKPKEPTKDAPRPDAKVGAKKAKNMHPIIVIPSSPTSLITMYNVKKFLEEASFEPSEGAKSRMIREGNLKVEDVIAVIRRRESEQPIKYYIVDSIEALSKFGQGGGGDPWDRVVCVLTTGQQWQFKPYKWSEPRQLFHNVKGMYIKWRNDTSQIKDWNVSTLEIDQHRRHVDKQVVASFWRELESWITVNKPLDLLTLSEDQKKVHGWIWDHDSFSYTRSTTVASFVTGRIVNVVPADINYDGRLDMLLMALGKDGKQLDLSVHLGDGEGVNYSSPRVLPPSGLAHPILLDSDGNMKLNMLGLDPDGKMKLWRNNDDTSGTFTLVDSPLSSQACKLADPHSSAVVDFNGDCLAGTFIE</sequence>
<dbReference type="PANTHER" id="PTHR12466">
    <property type="entry name" value="CDC73 DOMAIN PROTEIN"/>
    <property type="match status" value="1"/>
</dbReference>
<feature type="compositionally biased region" description="Low complexity" evidence="5">
    <location>
        <begin position="139"/>
        <end position="148"/>
    </location>
</feature>
<dbReference type="EMBL" id="CAJMWQ010000200">
    <property type="protein sequence ID" value="CAE6344817.1"/>
    <property type="molecule type" value="Genomic_DNA"/>
</dbReference>
<keyword evidence="4" id="KW-0539">Nucleus</keyword>
<dbReference type="GO" id="GO:0006368">
    <property type="term" value="P:transcription elongation by RNA polymerase II"/>
    <property type="evidence" value="ECO:0007669"/>
    <property type="project" value="InterPro"/>
</dbReference>
<feature type="region of interest" description="Disordered" evidence="5">
    <location>
        <begin position="201"/>
        <end position="222"/>
    </location>
</feature>
<reference evidence="7" key="1">
    <citation type="submission" date="2021-01" db="EMBL/GenBank/DDBJ databases">
        <authorList>
            <person name="Kaushik A."/>
        </authorList>
    </citation>
    <scope>NUCLEOTIDE SEQUENCE</scope>
    <source>
        <strain evidence="7">AG1-1B</strain>
    </source>
</reference>
<feature type="domain" description="Cell division control protein 73 C-terminal" evidence="6">
    <location>
        <begin position="225"/>
        <end position="387"/>
    </location>
</feature>
<comment type="similarity">
    <text evidence="2">Belongs to the CDC73 family.</text>
</comment>
<dbReference type="InterPro" id="IPR028994">
    <property type="entry name" value="Integrin_alpha_N"/>
</dbReference>
<comment type="subcellular location">
    <subcellularLocation>
        <location evidence="1">Nucleus</location>
    </subcellularLocation>
</comment>
<dbReference type="InterPro" id="IPR038103">
    <property type="entry name" value="CDC73_C_sf"/>
</dbReference>
<dbReference type="AlphaFoldDB" id="A0A8H2W6S2"/>
<evidence type="ECO:0000256" key="1">
    <source>
        <dbReference type="ARBA" id="ARBA00004123"/>
    </source>
</evidence>
<dbReference type="PANTHER" id="PTHR12466:SF8">
    <property type="entry name" value="PARAFIBROMIN"/>
    <property type="match status" value="1"/>
</dbReference>
<evidence type="ECO:0000256" key="2">
    <source>
        <dbReference type="ARBA" id="ARBA00010427"/>
    </source>
</evidence>
<comment type="caution">
    <text evidence="7">The sequence shown here is derived from an EMBL/GenBank/DDBJ whole genome shotgun (WGS) entry which is preliminary data.</text>
</comment>
<dbReference type="InterPro" id="IPR007852">
    <property type="entry name" value="Cdc73/Parafibromin"/>
</dbReference>
<protein>
    <recommendedName>
        <fullName evidence="6">Cell division control protein 73 C-terminal domain-containing protein</fullName>
    </recommendedName>
</protein>
<dbReference type="InterPro" id="IPR031336">
    <property type="entry name" value="CDC73_C"/>
</dbReference>
<keyword evidence="3" id="KW-0804">Transcription</keyword>
<evidence type="ECO:0000256" key="4">
    <source>
        <dbReference type="ARBA" id="ARBA00023242"/>
    </source>
</evidence>
<evidence type="ECO:0000256" key="3">
    <source>
        <dbReference type="ARBA" id="ARBA00023163"/>
    </source>
</evidence>
<feature type="region of interest" description="Disordered" evidence="5">
    <location>
        <begin position="116"/>
        <end position="161"/>
    </location>
</feature>